<keyword evidence="2" id="KW-1185">Reference proteome</keyword>
<protein>
    <submittedName>
        <fullName evidence="1">Hypp4346 protein</fullName>
    </submittedName>
</protein>
<sequence length="342" mass="38046">MALQPNPVYQAEHVLPKVMIPKAAKGDKKNASEDAVRELNEALMQMSVTEHGRHPYRYGIASVNFKGDTKGAGNANLRKLLLSQLQGQTHVSIVFVQECPWADATKQLQLENKFCYTGVTNEAGILWNSDLFEVERLDSYKLIGDKYPNLIQHRGRTCICKFMLKPEHEQHTASSNVALERTANVPNFIAISWHGPHKCIDAEKQLIFRDLLSFVQTLTDGRNGQTACIIGGDFNFSIDKAHKNIDNFPGLTVAASYGSETIDYFIFTSDMIDVLHAQQLSLNYDTGSVYTTQDRDRARAEACKTAANKIIDHSPIFAVLDLGSPSPFSSPRKSNAGQNSRK</sequence>
<dbReference type="Gene3D" id="3.60.10.10">
    <property type="entry name" value="Endonuclease/exonuclease/phosphatase"/>
    <property type="match status" value="1"/>
</dbReference>
<gene>
    <name evidence="1" type="primary">Hypp4346</name>
    <name evidence="1" type="ORF">BLAG_LOCUS22759</name>
</gene>
<dbReference type="SUPFAM" id="SSF56219">
    <property type="entry name" value="DNase I-like"/>
    <property type="match status" value="1"/>
</dbReference>
<evidence type="ECO:0000313" key="2">
    <source>
        <dbReference type="Proteomes" id="UP000838412"/>
    </source>
</evidence>
<dbReference type="Proteomes" id="UP000838412">
    <property type="component" value="Chromosome 7"/>
</dbReference>
<organism evidence="1 2">
    <name type="scientific">Branchiostoma lanceolatum</name>
    <name type="common">Common lancelet</name>
    <name type="synonym">Amphioxus lanceolatum</name>
    <dbReference type="NCBI Taxonomy" id="7740"/>
    <lineage>
        <taxon>Eukaryota</taxon>
        <taxon>Metazoa</taxon>
        <taxon>Chordata</taxon>
        <taxon>Cephalochordata</taxon>
        <taxon>Leptocardii</taxon>
        <taxon>Amphioxiformes</taxon>
        <taxon>Branchiostomatidae</taxon>
        <taxon>Branchiostoma</taxon>
    </lineage>
</organism>
<accession>A0A8K0ACY7</accession>
<dbReference type="AlphaFoldDB" id="A0A8K0ACY7"/>
<name>A0A8K0ACY7_BRALA</name>
<reference evidence="1" key="1">
    <citation type="submission" date="2022-01" db="EMBL/GenBank/DDBJ databases">
        <authorList>
            <person name="Braso-Vives M."/>
        </authorList>
    </citation>
    <scope>NUCLEOTIDE SEQUENCE</scope>
</reference>
<dbReference type="EMBL" id="OV696692">
    <property type="protein sequence ID" value="CAH1270482.1"/>
    <property type="molecule type" value="Genomic_DNA"/>
</dbReference>
<dbReference type="OrthoDB" id="10045384at2759"/>
<dbReference type="InterPro" id="IPR036691">
    <property type="entry name" value="Endo/exonu/phosph_ase_sf"/>
</dbReference>
<proteinExistence type="predicted"/>
<evidence type="ECO:0000313" key="1">
    <source>
        <dbReference type="EMBL" id="CAH1270482.1"/>
    </source>
</evidence>